<name>A0A1I2XSP5_9BACT</name>
<dbReference type="STRING" id="1436961.SAMN05421739_106203"/>
<keyword evidence="2" id="KW-1185">Reference proteome</keyword>
<protein>
    <submittedName>
        <fullName evidence="1">Uncharacterized protein</fullName>
    </submittedName>
</protein>
<dbReference type="RefSeq" id="WP_092104230.1">
    <property type="nucleotide sequence ID" value="NZ_FOOT01000006.1"/>
</dbReference>
<dbReference type="EMBL" id="FOOT01000006">
    <property type="protein sequence ID" value="SFH16117.1"/>
    <property type="molecule type" value="Genomic_DNA"/>
</dbReference>
<reference evidence="2" key="1">
    <citation type="submission" date="2016-10" db="EMBL/GenBank/DDBJ databases">
        <authorList>
            <person name="Varghese N."/>
            <person name="Submissions S."/>
        </authorList>
    </citation>
    <scope>NUCLEOTIDE SEQUENCE [LARGE SCALE GENOMIC DNA]</scope>
    <source>
        <strain evidence="2">LP51</strain>
    </source>
</reference>
<dbReference type="Gene3D" id="3.75.10.10">
    <property type="entry name" value="L-arginine/glycine Amidinotransferase, Chain A"/>
    <property type="match status" value="1"/>
</dbReference>
<sequence length="439" mass="50719">MHHAREAKLRPRHYPLITELNKEEEQVLNGQAMSRRSIAVSLLQEYQTLPLQPRLVPSADGALKALALTIPAYAMAGEDNPYWKVYTDLILKLPSYARFFILAHASVRESVQEWVQEQALEHRVQLATVPDAIEMTVWAEDDFELVHDPDGVPYMVQPHSNRRAGDELASYYAARQFGWQRVKVPVYFEGGNVLVGDDFFLLGANYGVDTFLDLRYMLQGEGNHLKKKLTELYQQYLDRDRILYLICTTLQLPAEQERLIKLNGEDWKEILYARNTEGTVQPIFHIDMFLTLAGRNAQGKYHVLVGDPRVASRMLGNNFDDLATPEAFDEIAELLERLKFEVIRNPLPLVYVDDAQEKVRKWYYASYNNALVEVNSQEEKTVWLPTYGHGNWQELQQVDQRNKEIWEGLGFTVILLEDYHPLAEFAGSVHCITKYVERE</sequence>
<evidence type="ECO:0000313" key="2">
    <source>
        <dbReference type="Proteomes" id="UP000198724"/>
    </source>
</evidence>
<dbReference type="SUPFAM" id="SSF55909">
    <property type="entry name" value="Pentein"/>
    <property type="match status" value="1"/>
</dbReference>
<dbReference type="AlphaFoldDB" id="A0A1I2XSP5"/>
<dbReference type="OrthoDB" id="3650527at2"/>
<dbReference type="Proteomes" id="UP000198724">
    <property type="component" value="Unassembled WGS sequence"/>
</dbReference>
<gene>
    <name evidence="1" type="ORF">SAMN05421739_106203</name>
</gene>
<organism evidence="1 2">
    <name type="scientific">Pontibacter chinhatensis</name>
    <dbReference type="NCBI Taxonomy" id="1436961"/>
    <lineage>
        <taxon>Bacteria</taxon>
        <taxon>Pseudomonadati</taxon>
        <taxon>Bacteroidota</taxon>
        <taxon>Cytophagia</taxon>
        <taxon>Cytophagales</taxon>
        <taxon>Hymenobacteraceae</taxon>
        <taxon>Pontibacter</taxon>
    </lineage>
</organism>
<accession>A0A1I2XSP5</accession>
<evidence type="ECO:0000313" key="1">
    <source>
        <dbReference type="EMBL" id="SFH16117.1"/>
    </source>
</evidence>
<proteinExistence type="predicted"/>